<feature type="compositionally biased region" description="Low complexity" evidence="1">
    <location>
        <begin position="230"/>
        <end position="239"/>
    </location>
</feature>
<organism evidence="2 3">
    <name type="scientific">Chitinophaga oryzae</name>
    <dbReference type="NCBI Taxonomy" id="2725414"/>
    <lineage>
        <taxon>Bacteria</taxon>
        <taxon>Pseudomonadati</taxon>
        <taxon>Bacteroidota</taxon>
        <taxon>Chitinophagia</taxon>
        <taxon>Chitinophagales</taxon>
        <taxon>Chitinophagaceae</taxon>
        <taxon>Chitinophaga</taxon>
    </lineage>
</organism>
<evidence type="ECO:0000256" key="1">
    <source>
        <dbReference type="SAM" id="MobiDB-lite"/>
    </source>
</evidence>
<dbReference type="AlphaFoldDB" id="A0AAE6ZIN1"/>
<evidence type="ECO:0000313" key="2">
    <source>
        <dbReference type="EMBL" id="QJB33701.1"/>
    </source>
</evidence>
<protein>
    <submittedName>
        <fullName evidence="2">Uncharacterized protein</fullName>
    </submittedName>
</protein>
<dbReference type="KEGG" id="coy:HF329_21235"/>
<feature type="region of interest" description="Disordered" evidence="1">
    <location>
        <begin position="226"/>
        <end position="262"/>
    </location>
</feature>
<dbReference type="EMBL" id="CP051205">
    <property type="protein sequence ID" value="QJB33701.1"/>
    <property type="molecule type" value="Genomic_DNA"/>
</dbReference>
<gene>
    <name evidence="2" type="ORF">HF329_21235</name>
</gene>
<proteinExistence type="predicted"/>
<dbReference type="RefSeq" id="WP_168807083.1">
    <property type="nucleotide sequence ID" value="NZ_CP051205.1"/>
</dbReference>
<evidence type="ECO:0000313" key="3">
    <source>
        <dbReference type="Proteomes" id="UP000502421"/>
    </source>
</evidence>
<accession>A0AAE6ZIN1</accession>
<sequence length="262" mass="29377">MKTIILNLLLVFIIFLSFNACRKSEATLSFNQTGVITVEEARQWYLSNSSSGINPILGKPQWDQQLTVDLKNGQSILKIGIKMQTESFWKYRELLFNKDSGRINNCVVWEVWVEPGYLYKKQQLYGDSLELKNYVQNEDFSGLIYLYDFEGRFIKGRKYTDGDVVADVILKKNNNGALRPQLLMVDCKTNPNGPGCPKKTPALTGSEEEWGTPVFHEPIVLPPPPPLSPPTTIWINPVPTKAPPTPPGPNNGGRSTINPGSH</sequence>
<reference evidence="3" key="1">
    <citation type="submission" date="2020-04" db="EMBL/GenBank/DDBJ databases">
        <authorList>
            <person name="Kittiwongwattana C."/>
        </authorList>
    </citation>
    <scope>NUCLEOTIDE SEQUENCE [LARGE SCALE GENOMIC DNA]</scope>
    <source>
        <strain evidence="3">1310</strain>
    </source>
</reference>
<feature type="compositionally biased region" description="Pro residues" evidence="1">
    <location>
        <begin position="240"/>
        <end position="249"/>
    </location>
</feature>
<dbReference type="Proteomes" id="UP000502421">
    <property type="component" value="Chromosome"/>
</dbReference>
<name>A0AAE6ZIN1_9BACT</name>